<evidence type="ECO:0000313" key="4">
    <source>
        <dbReference type="Proteomes" id="UP001079657"/>
    </source>
</evidence>
<feature type="transmembrane region" description="Helical" evidence="1">
    <location>
        <begin position="152"/>
        <end position="169"/>
    </location>
</feature>
<feature type="transmembrane region" description="Helical" evidence="1">
    <location>
        <begin position="230"/>
        <end position="251"/>
    </location>
</feature>
<evidence type="ECO:0000259" key="2">
    <source>
        <dbReference type="SMART" id="SM00014"/>
    </source>
</evidence>
<reference evidence="3" key="1">
    <citation type="submission" date="2022-12" db="EMBL/GenBank/DDBJ databases">
        <authorList>
            <person name="Wang J."/>
        </authorList>
    </citation>
    <scope>NUCLEOTIDE SEQUENCE</scope>
    <source>
        <strain evidence="3">HY-42-06</strain>
    </source>
</reference>
<proteinExistence type="predicted"/>
<keyword evidence="1" id="KW-1133">Transmembrane helix</keyword>
<feature type="transmembrane region" description="Helical" evidence="1">
    <location>
        <begin position="202"/>
        <end position="218"/>
    </location>
</feature>
<evidence type="ECO:0000313" key="3">
    <source>
        <dbReference type="EMBL" id="MCY6369047.1"/>
    </source>
</evidence>
<keyword evidence="1" id="KW-0472">Membrane</keyword>
<feature type="transmembrane region" description="Helical" evidence="1">
    <location>
        <begin position="125"/>
        <end position="146"/>
    </location>
</feature>
<dbReference type="PANTHER" id="PTHR14969:SF13">
    <property type="entry name" value="AT30094P"/>
    <property type="match status" value="1"/>
</dbReference>
<dbReference type="SMART" id="SM00014">
    <property type="entry name" value="acidPPc"/>
    <property type="match status" value="1"/>
</dbReference>
<comment type="caution">
    <text evidence="3">The sequence shown here is derived from an EMBL/GenBank/DDBJ whole genome shotgun (WGS) entry which is preliminary data.</text>
</comment>
<dbReference type="Proteomes" id="UP001079657">
    <property type="component" value="Unassembled WGS sequence"/>
</dbReference>
<name>A0ABT4CJ21_9CLOT</name>
<feature type="domain" description="Phosphatidic acid phosphatase type 2/haloperoxidase" evidence="2">
    <location>
        <begin position="55"/>
        <end position="167"/>
    </location>
</feature>
<dbReference type="InterPro" id="IPR000326">
    <property type="entry name" value="PAP2/HPO"/>
</dbReference>
<dbReference type="InterPro" id="IPR036938">
    <property type="entry name" value="PAP2/HPO_sf"/>
</dbReference>
<keyword evidence="4" id="KW-1185">Reference proteome</keyword>
<organism evidence="3 4">
    <name type="scientific">Clostridium ganghwense</name>
    <dbReference type="NCBI Taxonomy" id="312089"/>
    <lineage>
        <taxon>Bacteria</taxon>
        <taxon>Bacillati</taxon>
        <taxon>Bacillota</taxon>
        <taxon>Clostridia</taxon>
        <taxon>Eubacteriales</taxon>
        <taxon>Clostridiaceae</taxon>
        <taxon>Clostridium</taxon>
    </lineage>
</organism>
<dbReference type="PANTHER" id="PTHR14969">
    <property type="entry name" value="SPHINGOSINE-1-PHOSPHATE PHOSPHOHYDROLASE"/>
    <property type="match status" value="1"/>
</dbReference>
<protein>
    <submittedName>
        <fullName evidence="3">Phosphatase PAP2 family protein</fullName>
    </submittedName>
</protein>
<feature type="transmembrane region" description="Helical" evidence="1">
    <location>
        <begin position="181"/>
        <end position="196"/>
    </location>
</feature>
<gene>
    <name evidence="3" type="ORF">OXH55_00115</name>
</gene>
<dbReference type="EMBL" id="JAPQES010000001">
    <property type="protein sequence ID" value="MCY6369047.1"/>
    <property type="molecule type" value="Genomic_DNA"/>
</dbReference>
<dbReference type="Pfam" id="PF01569">
    <property type="entry name" value="PAP2"/>
    <property type="match status" value="1"/>
</dbReference>
<evidence type="ECO:0000256" key="1">
    <source>
        <dbReference type="SAM" id="Phobius"/>
    </source>
</evidence>
<feature type="transmembrane region" description="Helical" evidence="1">
    <location>
        <begin position="28"/>
        <end position="50"/>
    </location>
</feature>
<dbReference type="RefSeq" id="WP_268047373.1">
    <property type="nucleotide sequence ID" value="NZ_JAPQES010000001.1"/>
</dbReference>
<keyword evidence="1" id="KW-0812">Transmembrane</keyword>
<feature type="transmembrane region" description="Helical" evidence="1">
    <location>
        <begin position="263"/>
        <end position="281"/>
    </location>
</feature>
<dbReference type="Gene3D" id="1.20.144.10">
    <property type="entry name" value="Phosphatidic acid phosphatase type 2/haloperoxidase"/>
    <property type="match status" value="1"/>
</dbReference>
<accession>A0ABT4CJ21</accession>
<sequence>MTDFLTNDINIKIIKFIQSFSNPILDRFAELITMMGEEAFFILVIAILFWCVNKKFGYRLGFTLLSSMILNGAIKGTLKVPRVFGTEGIRTLRIETATGYSFPSGHTQGVTTFWTSVMSNLKRRWTYVVGIIIIILVGLSRIYLGVHRPVDVIGGIIFALIWVVVANKIFDYLEYSGNKEILLIFIIPIIIGLFVFKGHDYYTVSGTVTGFVIGYIIETKYIKFNEKASVLGNILKLILGIAVVLLIKVGLKKILPGYLISDFIRYVFIALWMTVGAPYLFKKLGIVASH</sequence>
<dbReference type="SUPFAM" id="SSF48317">
    <property type="entry name" value="Acid phosphatase/Vanadium-dependent haloperoxidase"/>
    <property type="match status" value="1"/>
</dbReference>